<comment type="caution">
    <text evidence="6">The sequence shown here is derived from an EMBL/GenBank/DDBJ whole genome shotgun (WGS) entry which is preliminary data.</text>
</comment>
<dbReference type="InterPro" id="IPR050088">
    <property type="entry name" value="IspD/TarI_cytidylyltransf_bact"/>
</dbReference>
<dbReference type="EMBL" id="JAHQCS010000048">
    <property type="protein sequence ID" value="MBU9710834.1"/>
    <property type="molecule type" value="Genomic_DNA"/>
</dbReference>
<feature type="site" description="Transition state stabilizer" evidence="5">
    <location>
        <position position="16"/>
    </location>
</feature>
<comment type="catalytic activity">
    <reaction evidence="1 5">
        <text>2-C-methyl-D-erythritol 4-phosphate + CTP + H(+) = 4-CDP-2-C-methyl-D-erythritol + diphosphate</text>
        <dbReference type="Rhea" id="RHEA:13429"/>
        <dbReference type="ChEBI" id="CHEBI:15378"/>
        <dbReference type="ChEBI" id="CHEBI:33019"/>
        <dbReference type="ChEBI" id="CHEBI:37563"/>
        <dbReference type="ChEBI" id="CHEBI:57823"/>
        <dbReference type="ChEBI" id="CHEBI:58262"/>
        <dbReference type="EC" id="2.7.7.60"/>
    </reaction>
</comment>
<dbReference type="CDD" id="cd02516">
    <property type="entry name" value="CDP-ME_synthetase"/>
    <property type="match status" value="1"/>
</dbReference>
<dbReference type="PROSITE" id="PS01295">
    <property type="entry name" value="ISPD"/>
    <property type="match status" value="1"/>
</dbReference>
<feature type="site" description="Positions MEP for the nucleophilic attack" evidence="5">
    <location>
        <position position="209"/>
    </location>
</feature>
<dbReference type="RefSeq" id="WP_217064724.1">
    <property type="nucleotide sequence ID" value="NZ_JAHQCS010000048.1"/>
</dbReference>
<keyword evidence="2 5" id="KW-0808">Transferase</keyword>
<evidence type="ECO:0000313" key="7">
    <source>
        <dbReference type="Proteomes" id="UP000784880"/>
    </source>
</evidence>
<accession>A0ABS6JAX1</accession>
<feature type="site" description="Positions MEP for the nucleophilic attack" evidence="5">
    <location>
        <position position="153"/>
    </location>
</feature>
<evidence type="ECO:0000256" key="2">
    <source>
        <dbReference type="ARBA" id="ARBA00022679"/>
    </source>
</evidence>
<keyword evidence="7" id="KW-1185">Reference proteome</keyword>
<dbReference type="NCBIfam" id="TIGR00453">
    <property type="entry name" value="ispD"/>
    <property type="match status" value="1"/>
</dbReference>
<reference evidence="6 7" key="1">
    <citation type="submission" date="2021-06" db="EMBL/GenBank/DDBJ databases">
        <title>Bacillus sp. RD4P76, an endophyte from a halophyte.</title>
        <authorList>
            <person name="Sun J.-Q."/>
        </authorList>
    </citation>
    <scope>NUCLEOTIDE SEQUENCE [LARGE SCALE GENOMIC DNA]</scope>
    <source>
        <strain evidence="6 7">CGMCC 1.15917</strain>
    </source>
</reference>
<dbReference type="EC" id="2.7.7.60" evidence="5"/>
<dbReference type="PANTHER" id="PTHR32125">
    <property type="entry name" value="2-C-METHYL-D-ERYTHRITOL 4-PHOSPHATE CYTIDYLYLTRANSFERASE, CHLOROPLASTIC"/>
    <property type="match status" value="1"/>
</dbReference>
<gene>
    <name evidence="5 6" type="primary">ispD</name>
    <name evidence="6" type="ORF">KS419_03645</name>
</gene>
<dbReference type="InterPro" id="IPR034683">
    <property type="entry name" value="IspD/TarI"/>
</dbReference>
<sequence length="238" mass="26440">MENYKVVIPAAGQGKRMKAGQNKQFLLLDQTPLLIHTLRVFEGDVLCESIILVVNEGELEEMRTLLLTYGIKKVEQIVLGGQERQHSVYEGLKALDGNPIVLIHDGARPFIQQSEIHKLVETVVKSGSATIGTPAKDTMKLVVNGKAVKTVERSSLWAVQTPQAFRLADILYAHKKAELDSFMGTDDASLLEFIGEKVTIVEGNYENIKLTTPEDIIFGEAIIKRRKGERNGSDRTRV</sequence>
<name>A0ABS6JAX1_9BACI</name>
<feature type="site" description="Transition state stabilizer" evidence="5">
    <location>
        <position position="23"/>
    </location>
</feature>
<comment type="pathway">
    <text evidence="5">Isoprenoid biosynthesis; isopentenyl diphosphate biosynthesis via DXP pathway; isopentenyl diphosphate from 1-deoxy-D-xylulose 5-phosphate: step 2/6.</text>
</comment>
<dbReference type="Proteomes" id="UP000784880">
    <property type="component" value="Unassembled WGS sequence"/>
</dbReference>
<evidence type="ECO:0000256" key="1">
    <source>
        <dbReference type="ARBA" id="ARBA00001282"/>
    </source>
</evidence>
<dbReference type="GO" id="GO:0050518">
    <property type="term" value="F:2-C-methyl-D-erythritol 4-phosphate cytidylyltransferase activity"/>
    <property type="evidence" value="ECO:0007669"/>
    <property type="project" value="UniProtKB-EC"/>
</dbReference>
<comment type="function">
    <text evidence="5">Catalyzes the formation of 4-diphosphocytidyl-2-C-methyl-D-erythritol from CTP and 2-C-methyl-D-erythritol 4-phosphate (MEP).</text>
</comment>
<dbReference type="Pfam" id="PF01128">
    <property type="entry name" value="IspD"/>
    <property type="match status" value="1"/>
</dbReference>
<dbReference type="PANTHER" id="PTHR32125:SF4">
    <property type="entry name" value="2-C-METHYL-D-ERYTHRITOL 4-PHOSPHATE CYTIDYLYLTRANSFERASE, CHLOROPLASTIC"/>
    <property type="match status" value="1"/>
</dbReference>
<evidence type="ECO:0000256" key="4">
    <source>
        <dbReference type="ARBA" id="ARBA00023229"/>
    </source>
</evidence>
<dbReference type="InterPro" id="IPR018294">
    <property type="entry name" value="ISPD_synthase_CS"/>
</dbReference>
<comment type="similarity">
    <text evidence="5">Belongs to the IspD/TarI cytidylyltransferase family. IspD subfamily.</text>
</comment>
<evidence type="ECO:0000313" key="6">
    <source>
        <dbReference type="EMBL" id="MBU9710834.1"/>
    </source>
</evidence>
<dbReference type="HAMAP" id="MF_00108">
    <property type="entry name" value="IspD"/>
    <property type="match status" value="1"/>
</dbReference>
<organism evidence="6 7">
    <name type="scientific">Evansella tamaricis</name>
    <dbReference type="NCBI Taxonomy" id="2069301"/>
    <lineage>
        <taxon>Bacteria</taxon>
        <taxon>Bacillati</taxon>
        <taxon>Bacillota</taxon>
        <taxon>Bacilli</taxon>
        <taxon>Bacillales</taxon>
        <taxon>Bacillaceae</taxon>
        <taxon>Evansella</taxon>
    </lineage>
</organism>
<keyword evidence="4 5" id="KW-0414">Isoprene biosynthesis</keyword>
<keyword evidence="3 5" id="KW-0548">Nucleotidyltransferase</keyword>
<proteinExistence type="inferred from homology"/>
<evidence type="ECO:0000256" key="3">
    <source>
        <dbReference type="ARBA" id="ARBA00022695"/>
    </source>
</evidence>
<dbReference type="InterPro" id="IPR001228">
    <property type="entry name" value="IspD"/>
</dbReference>
<evidence type="ECO:0000256" key="5">
    <source>
        <dbReference type="HAMAP-Rule" id="MF_00108"/>
    </source>
</evidence>
<protein>
    <recommendedName>
        <fullName evidence="5">2-C-methyl-D-erythritol 4-phosphate cytidylyltransferase</fullName>
        <ecNumber evidence="5">2.7.7.60</ecNumber>
    </recommendedName>
    <alternativeName>
        <fullName evidence="5">4-diphosphocytidyl-2C-methyl-D-erythritol synthase</fullName>
    </alternativeName>
    <alternativeName>
        <fullName evidence="5">MEP cytidylyltransferase</fullName>
        <shortName evidence="5">MCT</shortName>
    </alternativeName>
</protein>